<organism evidence="2 3">
    <name type="scientific">Aquifex aeolicus (strain VF5)</name>
    <dbReference type="NCBI Taxonomy" id="224324"/>
    <lineage>
        <taxon>Bacteria</taxon>
        <taxon>Pseudomonadati</taxon>
        <taxon>Aquificota</taxon>
        <taxon>Aquificia</taxon>
        <taxon>Aquificales</taxon>
        <taxon>Aquificaceae</taxon>
        <taxon>Aquifex</taxon>
    </lineage>
</organism>
<dbReference type="OrthoDB" id="13229at2"/>
<sequence>MIFKLKNLAHYLHLSVQEVRDMRRRDFLTLGAAFLLTAAVPSFSIERLSFKDLKKKAEIDVVYHADFPQEKRFKTMLRNITNHLSVYNFDPFKVHIVVVAHGAGAKFFLKDLKGTRWEKEPIDQKAIKAKLEELQQYGVEFYVCGITVKRLKLKDKLYDFVKIVPSGVGAVAHLQKIGYAYIKVQ</sequence>
<dbReference type="SUPFAM" id="SSF75169">
    <property type="entry name" value="DsrEFH-like"/>
    <property type="match status" value="1"/>
</dbReference>
<evidence type="ECO:0000256" key="1">
    <source>
        <dbReference type="SAM" id="Phobius"/>
    </source>
</evidence>
<proteinExistence type="predicted"/>
<keyword evidence="3" id="KW-1185">Reference proteome</keyword>
<dbReference type="eggNOG" id="COG1416">
    <property type="taxonomic scope" value="Bacteria"/>
</dbReference>
<dbReference type="InterPro" id="IPR003787">
    <property type="entry name" value="Sulphur_relay_DsrE/F-like"/>
</dbReference>
<dbReference type="PANTHER" id="PTHR37691:SF1">
    <property type="entry name" value="BLR3518 PROTEIN"/>
    <property type="match status" value="1"/>
</dbReference>
<feature type="transmembrane region" description="Helical" evidence="1">
    <location>
        <begin position="27"/>
        <end position="45"/>
    </location>
</feature>
<dbReference type="AlphaFoldDB" id="O67199"/>
<evidence type="ECO:0000313" key="3">
    <source>
        <dbReference type="Proteomes" id="UP000000798"/>
    </source>
</evidence>
<dbReference type="Gene3D" id="3.40.1260.10">
    <property type="entry name" value="DsrEFH-like"/>
    <property type="match status" value="1"/>
</dbReference>
<dbReference type="InterPro" id="IPR027396">
    <property type="entry name" value="DsrEFH-like"/>
</dbReference>
<dbReference type="HOGENOM" id="CLU_127515_0_1_0"/>
<dbReference type="EMBL" id="AE000657">
    <property type="protein sequence ID" value="AAC07163.1"/>
    <property type="molecule type" value="Genomic_DNA"/>
</dbReference>
<keyword evidence="1" id="KW-1133">Transmembrane helix</keyword>
<keyword evidence="1" id="KW-0812">Transmembrane</keyword>
<dbReference type="PIR" id="D70396">
    <property type="entry name" value="D70396"/>
</dbReference>
<dbReference type="Proteomes" id="UP000000798">
    <property type="component" value="Chromosome"/>
</dbReference>
<dbReference type="PANTHER" id="PTHR37691">
    <property type="entry name" value="BLR3518 PROTEIN"/>
    <property type="match status" value="1"/>
</dbReference>
<dbReference type="Pfam" id="PF02635">
    <property type="entry name" value="DsrE"/>
    <property type="match status" value="1"/>
</dbReference>
<evidence type="ECO:0000313" key="2">
    <source>
        <dbReference type="EMBL" id="AAC07163.1"/>
    </source>
</evidence>
<accession>O67199</accession>
<dbReference type="STRING" id="224324.aq_1119"/>
<protein>
    <submittedName>
        <fullName evidence="2">Uncharacterized protein</fullName>
    </submittedName>
</protein>
<keyword evidence="1" id="KW-0472">Membrane</keyword>
<reference evidence="2 3" key="1">
    <citation type="journal article" date="1998" name="Nature">
        <title>The complete genome of the hyperthermophilic bacterium Aquifex aeolicus.</title>
        <authorList>
            <person name="Deckert G."/>
            <person name="Warren P.V."/>
            <person name="Gaasterland T."/>
            <person name="Young W.G."/>
            <person name="Lenox A.L."/>
            <person name="Graham D.E."/>
            <person name="Overbeek R."/>
            <person name="Snead M.A."/>
            <person name="Keller M."/>
            <person name="Aujay M."/>
            <person name="Huber R."/>
            <person name="Feldman R.A."/>
            <person name="Short J.M."/>
            <person name="Olson G.J."/>
            <person name="Swanson R.V."/>
        </authorList>
    </citation>
    <scope>NUCLEOTIDE SEQUENCE [LARGE SCALE GENOMIC DNA]</scope>
    <source>
        <strain evidence="2 3">VF5</strain>
    </source>
</reference>
<name>O67199_AQUAE</name>
<dbReference type="InParanoid" id="O67199"/>
<gene>
    <name evidence="2" type="ordered locus">aq_1119</name>
</gene>
<dbReference type="KEGG" id="aae:aq_1119"/>
<dbReference type="EnsemblBacteria" id="AAC07163">
    <property type="protein sequence ID" value="AAC07163"/>
    <property type="gene ID" value="aq_1119"/>
</dbReference>